<dbReference type="Gene3D" id="3.30.565.10">
    <property type="entry name" value="Histidine kinase-like ATPase, C-terminal domain"/>
    <property type="match status" value="1"/>
</dbReference>
<protein>
    <recommendedName>
        <fullName evidence="2">histidine kinase</fullName>
        <ecNumber evidence="2">2.7.13.3</ecNumber>
    </recommendedName>
</protein>
<dbReference type="EMBL" id="VOXD01000021">
    <property type="protein sequence ID" value="TXF88567.1"/>
    <property type="molecule type" value="Genomic_DNA"/>
</dbReference>
<comment type="catalytic activity">
    <reaction evidence="1">
        <text>ATP + protein L-histidine = ADP + protein N-phospho-L-histidine.</text>
        <dbReference type="EC" id="2.7.13.3"/>
    </reaction>
</comment>
<dbReference type="Gene3D" id="1.10.287.130">
    <property type="match status" value="1"/>
</dbReference>
<keyword evidence="7" id="KW-1185">Reference proteome</keyword>
<evidence type="ECO:0000256" key="4">
    <source>
        <dbReference type="SAM" id="Phobius"/>
    </source>
</evidence>
<dbReference type="PROSITE" id="PS50109">
    <property type="entry name" value="HIS_KIN"/>
    <property type="match status" value="1"/>
</dbReference>
<dbReference type="InterPro" id="IPR003594">
    <property type="entry name" value="HATPase_dom"/>
</dbReference>
<dbReference type="OrthoDB" id="9804645at2"/>
<reference evidence="6 7" key="1">
    <citation type="submission" date="2019-08" db="EMBL/GenBank/DDBJ databases">
        <title>Lewinella sp. strain SSH13 Genome sequencing and assembly.</title>
        <authorList>
            <person name="Kim I."/>
        </authorList>
    </citation>
    <scope>NUCLEOTIDE SEQUENCE [LARGE SCALE GENOMIC DNA]</scope>
    <source>
        <strain evidence="6 7">SSH13</strain>
    </source>
</reference>
<keyword evidence="6" id="KW-0808">Transferase</keyword>
<accession>A0A5C7FFY2</accession>
<keyword evidence="4" id="KW-0812">Transmembrane</keyword>
<dbReference type="PANTHER" id="PTHR43547">
    <property type="entry name" value="TWO-COMPONENT HISTIDINE KINASE"/>
    <property type="match status" value="1"/>
</dbReference>
<keyword evidence="4" id="KW-0472">Membrane</keyword>
<dbReference type="CDD" id="cd00082">
    <property type="entry name" value="HisKA"/>
    <property type="match status" value="1"/>
</dbReference>
<dbReference type="PRINTS" id="PR00344">
    <property type="entry name" value="BCTRLSENSOR"/>
</dbReference>
<evidence type="ECO:0000313" key="6">
    <source>
        <dbReference type="EMBL" id="TXF88567.1"/>
    </source>
</evidence>
<dbReference type="GO" id="GO:0000155">
    <property type="term" value="F:phosphorelay sensor kinase activity"/>
    <property type="evidence" value="ECO:0007669"/>
    <property type="project" value="InterPro"/>
</dbReference>
<dbReference type="InterPro" id="IPR036890">
    <property type="entry name" value="HATPase_C_sf"/>
</dbReference>
<dbReference type="Pfam" id="PF00512">
    <property type="entry name" value="HisKA"/>
    <property type="match status" value="1"/>
</dbReference>
<dbReference type="InterPro" id="IPR003661">
    <property type="entry name" value="HisK_dim/P_dom"/>
</dbReference>
<dbReference type="Proteomes" id="UP000321907">
    <property type="component" value="Unassembled WGS sequence"/>
</dbReference>
<dbReference type="PANTHER" id="PTHR43547:SF2">
    <property type="entry name" value="HYBRID SIGNAL TRANSDUCTION HISTIDINE KINASE C"/>
    <property type="match status" value="1"/>
</dbReference>
<proteinExistence type="predicted"/>
<evidence type="ECO:0000256" key="3">
    <source>
        <dbReference type="ARBA" id="ARBA00022553"/>
    </source>
</evidence>
<feature type="transmembrane region" description="Helical" evidence="4">
    <location>
        <begin position="254"/>
        <end position="275"/>
    </location>
</feature>
<dbReference type="AlphaFoldDB" id="A0A5C7FFY2"/>
<name>A0A5C7FFY2_9BACT</name>
<organism evidence="6 7">
    <name type="scientific">Neolewinella aurantiaca</name>
    <dbReference type="NCBI Taxonomy" id="2602767"/>
    <lineage>
        <taxon>Bacteria</taxon>
        <taxon>Pseudomonadati</taxon>
        <taxon>Bacteroidota</taxon>
        <taxon>Saprospiria</taxon>
        <taxon>Saprospirales</taxon>
        <taxon>Lewinellaceae</taxon>
        <taxon>Neolewinella</taxon>
    </lineage>
</organism>
<evidence type="ECO:0000256" key="1">
    <source>
        <dbReference type="ARBA" id="ARBA00000085"/>
    </source>
</evidence>
<dbReference type="InterPro" id="IPR036097">
    <property type="entry name" value="HisK_dim/P_sf"/>
</dbReference>
<keyword evidence="3" id="KW-0597">Phosphoprotein</keyword>
<sequence length="509" mass="57976">MKHLLYVFSFIMLLMSCLLGTWWYQSYEHDRSELRKQVERDLDDLLVNNVFRKAVPFFMRGGPVWEGGDPIERLQRNEAYLEYSISSMRKNARIIVEAMPESQRQSPIILRFPDDHTDKKNDHKRLEKMLSGGKGETFTFPEKNNRDYSYEFPRHITIKDNPFRADSQTFTFHFQDDGFTLGSMPAEVLDTLRYRHKVNLTPLRFSDKTGRLLTNSADMRVKTELINTGLHKDPSYFEITNYRSTVLLGLLPEFFFGFLLFGATGFAFFTAYRNLHEQEKQLKQKDALVANVAHELKTPIATVGVALEALNLFGADEDPARRQEYLAIGQSELKRLDQMADRAIDSLQAGDLSQRLRFQKTNLTNAVVDAWRGLSLRYNLPEEALTLHIHGDVDADVDPHYWHHLVYNLLDNACKYGGSPAKIEVAVSGQAHDTVLTISDNGPGIASCERENIFKRFYRITRPGEGHAVKGHGLGLTFVRQVAEAHGGSVKVDNTSAGGARFTVKIPRN</sequence>
<evidence type="ECO:0000259" key="5">
    <source>
        <dbReference type="PROSITE" id="PS50109"/>
    </source>
</evidence>
<dbReference type="SUPFAM" id="SSF47384">
    <property type="entry name" value="Homodimeric domain of signal transducing histidine kinase"/>
    <property type="match status" value="1"/>
</dbReference>
<dbReference type="RefSeq" id="WP_147931367.1">
    <property type="nucleotide sequence ID" value="NZ_VOXD01000021.1"/>
</dbReference>
<dbReference type="EC" id="2.7.13.3" evidence="2"/>
<keyword evidence="4" id="KW-1133">Transmembrane helix</keyword>
<dbReference type="PROSITE" id="PS51257">
    <property type="entry name" value="PROKAR_LIPOPROTEIN"/>
    <property type="match status" value="1"/>
</dbReference>
<dbReference type="SMART" id="SM00387">
    <property type="entry name" value="HATPase_c"/>
    <property type="match status" value="1"/>
</dbReference>
<comment type="caution">
    <text evidence="6">The sequence shown here is derived from an EMBL/GenBank/DDBJ whole genome shotgun (WGS) entry which is preliminary data.</text>
</comment>
<dbReference type="SMART" id="SM00388">
    <property type="entry name" value="HisKA"/>
    <property type="match status" value="1"/>
</dbReference>
<dbReference type="InterPro" id="IPR004358">
    <property type="entry name" value="Sig_transdc_His_kin-like_C"/>
</dbReference>
<dbReference type="SUPFAM" id="SSF55874">
    <property type="entry name" value="ATPase domain of HSP90 chaperone/DNA topoisomerase II/histidine kinase"/>
    <property type="match status" value="1"/>
</dbReference>
<dbReference type="InterPro" id="IPR005467">
    <property type="entry name" value="His_kinase_dom"/>
</dbReference>
<feature type="domain" description="Histidine kinase" evidence="5">
    <location>
        <begin position="291"/>
        <end position="509"/>
    </location>
</feature>
<evidence type="ECO:0000256" key="2">
    <source>
        <dbReference type="ARBA" id="ARBA00012438"/>
    </source>
</evidence>
<evidence type="ECO:0000313" key="7">
    <source>
        <dbReference type="Proteomes" id="UP000321907"/>
    </source>
</evidence>
<gene>
    <name evidence="6" type="ORF">FUA23_13955</name>
</gene>
<feature type="transmembrane region" description="Helical" evidence="4">
    <location>
        <begin position="5"/>
        <end position="24"/>
    </location>
</feature>
<keyword evidence="6" id="KW-0418">Kinase</keyword>
<dbReference type="Pfam" id="PF02518">
    <property type="entry name" value="HATPase_c"/>
    <property type="match status" value="1"/>
</dbReference>
<dbReference type="CDD" id="cd00075">
    <property type="entry name" value="HATPase"/>
    <property type="match status" value="1"/>
</dbReference>